<protein>
    <submittedName>
        <fullName evidence="2">Type IV pilus assembly protein PilO</fullName>
    </submittedName>
</protein>
<dbReference type="RefSeq" id="WP_205182632.1">
    <property type="nucleotide sequence ID" value="NZ_JAFBFC010000001.1"/>
</dbReference>
<evidence type="ECO:0000313" key="3">
    <source>
        <dbReference type="Proteomes" id="UP000809829"/>
    </source>
</evidence>
<feature type="region of interest" description="Disordered" evidence="1">
    <location>
        <begin position="223"/>
        <end position="243"/>
    </location>
</feature>
<accession>A0ABS2QPN4</accession>
<sequence>MPMYVSKKQWLIFLLVLLIVVGSVTVGYLQLMRPIQQEVSLIKDELKTEQQIVKALKANAPTQNDMLLKSSIELQKRLPVKPFTEQFMLELEKAEVVSDSLILSISFAADAELVVEKEENEVNLEEDATEEQPKLETTSELMPVGFQKITATLSVESKRYDDFLLFLKTIEQSSRISQIEGISFNGPQEATRLADVDKPTLQYELIVSTFYYPTLDKLQDQIPTIETPSPAGKEDPFQTLGNN</sequence>
<dbReference type="InterPro" id="IPR014717">
    <property type="entry name" value="Transl_elong_EF1B/ribsomal_bS6"/>
</dbReference>
<evidence type="ECO:0000256" key="1">
    <source>
        <dbReference type="SAM" id="MobiDB-lite"/>
    </source>
</evidence>
<reference evidence="2 3" key="1">
    <citation type="submission" date="2021-01" db="EMBL/GenBank/DDBJ databases">
        <title>Genomic Encyclopedia of Type Strains, Phase IV (KMG-IV): sequencing the most valuable type-strain genomes for metagenomic binning, comparative biology and taxonomic classification.</title>
        <authorList>
            <person name="Goeker M."/>
        </authorList>
    </citation>
    <scope>NUCLEOTIDE SEQUENCE [LARGE SCALE GENOMIC DNA]</scope>
    <source>
        <strain evidence="2 3">DSM 104297</strain>
    </source>
</reference>
<proteinExistence type="predicted"/>
<comment type="caution">
    <text evidence="2">The sequence shown here is derived from an EMBL/GenBank/DDBJ whole genome shotgun (WGS) entry which is preliminary data.</text>
</comment>
<keyword evidence="3" id="KW-1185">Reference proteome</keyword>
<organism evidence="2 3">
    <name type="scientific">Priestia iocasae</name>
    <dbReference type="NCBI Taxonomy" id="2291674"/>
    <lineage>
        <taxon>Bacteria</taxon>
        <taxon>Bacillati</taxon>
        <taxon>Bacillota</taxon>
        <taxon>Bacilli</taxon>
        <taxon>Bacillales</taxon>
        <taxon>Bacillaceae</taxon>
        <taxon>Priestia</taxon>
    </lineage>
</organism>
<dbReference type="Gene3D" id="3.30.70.60">
    <property type="match status" value="1"/>
</dbReference>
<name>A0ABS2QPN4_9BACI</name>
<dbReference type="Proteomes" id="UP000809829">
    <property type="component" value="Unassembled WGS sequence"/>
</dbReference>
<dbReference type="EMBL" id="JAFBFC010000001">
    <property type="protein sequence ID" value="MBM7701360.1"/>
    <property type="molecule type" value="Genomic_DNA"/>
</dbReference>
<evidence type="ECO:0000313" key="2">
    <source>
        <dbReference type="EMBL" id="MBM7701360.1"/>
    </source>
</evidence>
<gene>
    <name evidence="2" type="ORF">JOC83_000186</name>
</gene>